<sequence>LPNEQEICWDPSSKDIPNRQWLDKILKKMKWGIGLEIAKLLEYPLLPVISPSNKLVRMNPSSPLLTYPDNPDGILVRALGKLGICFTDIKFDQENVGISFFVTPSIGHVWFYPLSLLKYHA</sequence>
<dbReference type="EMBL" id="CAJVQC010113325">
    <property type="protein sequence ID" value="CAG8835974.1"/>
    <property type="molecule type" value="Genomic_DNA"/>
</dbReference>
<organism evidence="1 2">
    <name type="scientific">Racocetra persica</name>
    <dbReference type="NCBI Taxonomy" id="160502"/>
    <lineage>
        <taxon>Eukaryota</taxon>
        <taxon>Fungi</taxon>
        <taxon>Fungi incertae sedis</taxon>
        <taxon>Mucoromycota</taxon>
        <taxon>Glomeromycotina</taxon>
        <taxon>Glomeromycetes</taxon>
        <taxon>Diversisporales</taxon>
        <taxon>Gigasporaceae</taxon>
        <taxon>Racocetra</taxon>
    </lineage>
</organism>
<gene>
    <name evidence="1" type="ORF">RPERSI_LOCUS29753</name>
</gene>
<keyword evidence="2" id="KW-1185">Reference proteome</keyword>
<comment type="caution">
    <text evidence="1">The sequence shown here is derived from an EMBL/GenBank/DDBJ whole genome shotgun (WGS) entry which is preliminary data.</text>
</comment>
<evidence type="ECO:0000313" key="1">
    <source>
        <dbReference type="EMBL" id="CAG8835974.1"/>
    </source>
</evidence>
<reference evidence="1" key="1">
    <citation type="submission" date="2021-06" db="EMBL/GenBank/DDBJ databases">
        <authorList>
            <person name="Kallberg Y."/>
            <person name="Tangrot J."/>
            <person name="Rosling A."/>
        </authorList>
    </citation>
    <scope>NUCLEOTIDE SEQUENCE</scope>
    <source>
        <strain evidence="1">MA461A</strain>
    </source>
</reference>
<accession>A0ACA9SEI0</accession>
<name>A0ACA9SEI0_9GLOM</name>
<feature type="non-terminal residue" evidence="1">
    <location>
        <position position="1"/>
    </location>
</feature>
<evidence type="ECO:0000313" key="2">
    <source>
        <dbReference type="Proteomes" id="UP000789920"/>
    </source>
</evidence>
<proteinExistence type="predicted"/>
<dbReference type="Proteomes" id="UP000789920">
    <property type="component" value="Unassembled WGS sequence"/>
</dbReference>
<protein>
    <submittedName>
        <fullName evidence="1">19213_t:CDS:1</fullName>
    </submittedName>
</protein>